<sequence>MTAYETLLAQARVHYQVPEATTVTAVDQLLGAWGAISFDVTPHLDSLTDEFVDCSLLAAGYTIVDPPLLQARASSVEHENAEWPPQEADDFDFAPEVLAWNAIQNELAGLQRLIILIELAAADPARVGNFRVHGFGQWVRESLWAATGVLPKDPGSPAQSSTLYRRAFALQGRSC</sequence>
<proteinExistence type="predicted"/>
<name>A0ABV6P823_9MICC</name>
<organism evidence="1 2">
    <name type="scientific">Micrococcoides hystricis</name>
    <dbReference type="NCBI Taxonomy" id="1572761"/>
    <lineage>
        <taxon>Bacteria</taxon>
        <taxon>Bacillati</taxon>
        <taxon>Actinomycetota</taxon>
        <taxon>Actinomycetes</taxon>
        <taxon>Micrococcales</taxon>
        <taxon>Micrococcaceae</taxon>
        <taxon>Micrococcoides</taxon>
    </lineage>
</organism>
<accession>A0ABV6P823</accession>
<reference evidence="1 2" key="1">
    <citation type="submission" date="2024-09" db="EMBL/GenBank/DDBJ databases">
        <authorList>
            <person name="Sun Q."/>
            <person name="Mori K."/>
        </authorList>
    </citation>
    <scope>NUCLEOTIDE SEQUENCE [LARGE SCALE GENOMIC DNA]</scope>
    <source>
        <strain evidence="1 2">NCAIM B.02604</strain>
    </source>
</reference>
<dbReference type="RefSeq" id="WP_377457966.1">
    <property type="nucleotide sequence ID" value="NZ_JBHLUB010000002.1"/>
</dbReference>
<dbReference type="EMBL" id="JBHLUB010000002">
    <property type="protein sequence ID" value="MFC0581276.1"/>
    <property type="molecule type" value="Genomic_DNA"/>
</dbReference>
<comment type="caution">
    <text evidence="1">The sequence shown here is derived from an EMBL/GenBank/DDBJ whole genome shotgun (WGS) entry which is preliminary data.</text>
</comment>
<keyword evidence="2" id="KW-1185">Reference proteome</keyword>
<evidence type="ECO:0000313" key="1">
    <source>
        <dbReference type="EMBL" id="MFC0581276.1"/>
    </source>
</evidence>
<protein>
    <submittedName>
        <fullName evidence="1">Uncharacterized protein</fullName>
    </submittedName>
</protein>
<dbReference type="Proteomes" id="UP001589862">
    <property type="component" value="Unassembled WGS sequence"/>
</dbReference>
<evidence type="ECO:0000313" key="2">
    <source>
        <dbReference type="Proteomes" id="UP001589862"/>
    </source>
</evidence>
<gene>
    <name evidence="1" type="ORF">ACFFFR_02575</name>
</gene>